<accession>A0A9N9GIF1</accession>
<name>A0A9N9GIF1_FUNMO</name>
<dbReference type="InterPro" id="IPR029063">
    <property type="entry name" value="SAM-dependent_MTases_sf"/>
</dbReference>
<dbReference type="GO" id="GO:0008168">
    <property type="term" value="F:methyltransferase activity"/>
    <property type="evidence" value="ECO:0007669"/>
    <property type="project" value="TreeGrafter"/>
</dbReference>
<comment type="caution">
    <text evidence="2">The sequence shown here is derived from an EMBL/GenBank/DDBJ whole genome shotgun (WGS) entry which is preliminary data.</text>
</comment>
<dbReference type="Gene3D" id="3.40.50.150">
    <property type="entry name" value="Vaccinia Virus protein VP39"/>
    <property type="match status" value="1"/>
</dbReference>
<evidence type="ECO:0000313" key="3">
    <source>
        <dbReference type="Proteomes" id="UP000789375"/>
    </source>
</evidence>
<dbReference type="CDD" id="cd02440">
    <property type="entry name" value="AdoMet_MTases"/>
    <property type="match status" value="1"/>
</dbReference>
<dbReference type="PANTHER" id="PTHR43591:SF105">
    <property type="entry name" value="METHYLTRANSFERASE DOMAIN-CONTAINING PROTEIN-RELATED"/>
    <property type="match status" value="1"/>
</dbReference>
<gene>
    <name evidence="2" type="ORF">FMOSSE_LOCUS9115</name>
</gene>
<keyword evidence="3" id="KW-1185">Reference proteome</keyword>
<feature type="domain" description="Methyltransferase" evidence="1">
    <location>
        <begin position="78"/>
        <end position="169"/>
    </location>
</feature>
<dbReference type="SUPFAM" id="SSF53335">
    <property type="entry name" value="S-adenosyl-L-methionine-dependent methyltransferases"/>
    <property type="match status" value="1"/>
</dbReference>
<sequence>MGINNSRLKGRKFKIPSIPENVQTKSIDEKLPDVNRYLASDIDYVENVHAFHFVKRHLFQSNFSSPIEEKIIQGGCKVLDVACGSGTWLLDLSSNYEDSHFFGLDFQAIYPQEIKPPNLNFIEADILDGLPFPDNEFDFVHQDTMTRILQKNQWEFILSELIRVTKPGGYIEISEPIQTFNGYGPIMQKLFNSFHRDERKYIIGPNGGKIGIACQEALVTFGSTEMTIEILSSEIGVSKEEYKRMIGNGLTDELKKTRPELINFRLWAQKT</sequence>
<proteinExistence type="predicted"/>
<dbReference type="EMBL" id="CAJVPP010002560">
    <property type="protein sequence ID" value="CAG8604280.1"/>
    <property type="molecule type" value="Genomic_DNA"/>
</dbReference>
<reference evidence="2" key="1">
    <citation type="submission" date="2021-06" db="EMBL/GenBank/DDBJ databases">
        <authorList>
            <person name="Kallberg Y."/>
            <person name="Tangrot J."/>
            <person name="Rosling A."/>
        </authorList>
    </citation>
    <scope>NUCLEOTIDE SEQUENCE</scope>
    <source>
        <strain evidence="2">87-6 pot B 2015</strain>
    </source>
</reference>
<evidence type="ECO:0000259" key="1">
    <source>
        <dbReference type="Pfam" id="PF13649"/>
    </source>
</evidence>
<organism evidence="2 3">
    <name type="scientific">Funneliformis mosseae</name>
    <name type="common">Endomycorrhizal fungus</name>
    <name type="synonym">Glomus mosseae</name>
    <dbReference type="NCBI Taxonomy" id="27381"/>
    <lineage>
        <taxon>Eukaryota</taxon>
        <taxon>Fungi</taxon>
        <taxon>Fungi incertae sedis</taxon>
        <taxon>Mucoromycota</taxon>
        <taxon>Glomeromycotina</taxon>
        <taxon>Glomeromycetes</taxon>
        <taxon>Glomerales</taxon>
        <taxon>Glomeraceae</taxon>
        <taxon>Funneliformis</taxon>
    </lineage>
</organism>
<dbReference type="Proteomes" id="UP000789375">
    <property type="component" value="Unassembled WGS sequence"/>
</dbReference>
<dbReference type="PANTHER" id="PTHR43591">
    <property type="entry name" value="METHYLTRANSFERASE"/>
    <property type="match status" value="1"/>
</dbReference>
<protein>
    <submittedName>
        <fullName evidence="2">3984_t:CDS:1</fullName>
    </submittedName>
</protein>
<dbReference type="AlphaFoldDB" id="A0A9N9GIF1"/>
<dbReference type="Pfam" id="PF13649">
    <property type="entry name" value="Methyltransf_25"/>
    <property type="match status" value="1"/>
</dbReference>
<dbReference type="InterPro" id="IPR041698">
    <property type="entry name" value="Methyltransf_25"/>
</dbReference>
<evidence type="ECO:0000313" key="2">
    <source>
        <dbReference type="EMBL" id="CAG8604280.1"/>
    </source>
</evidence>